<dbReference type="VEuPathDB" id="FungiDB:RhiirFUN_025367"/>
<feature type="compositionally biased region" description="Basic and acidic residues" evidence="1">
    <location>
        <begin position="176"/>
        <end position="192"/>
    </location>
</feature>
<evidence type="ECO:0000313" key="3">
    <source>
        <dbReference type="Proteomes" id="UP000018888"/>
    </source>
</evidence>
<evidence type="ECO:0000256" key="1">
    <source>
        <dbReference type="SAM" id="MobiDB-lite"/>
    </source>
</evidence>
<evidence type="ECO:0000313" key="2">
    <source>
        <dbReference type="EMBL" id="POG64664.1"/>
    </source>
</evidence>
<dbReference type="VEuPathDB" id="FungiDB:RhiirFUN_011334"/>
<comment type="caution">
    <text evidence="2">The sequence shown here is derived from an EMBL/GenBank/DDBJ whole genome shotgun (WGS) entry which is preliminary data.</text>
</comment>
<accession>A0A2P4PGY8</accession>
<reference evidence="2 3" key="1">
    <citation type="journal article" date="2013" name="Proc. Natl. Acad. Sci. U.S.A.">
        <title>Genome of an arbuscular mycorrhizal fungus provides insight into the oldest plant symbiosis.</title>
        <authorList>
            <person name="Tisserant E."/>
            <person name="Malbreil M."/>
            <person name="Kuo A."/>
            <person name="Kohler A."/>
            <person name="Symeonidi A."/>
            <person name="Balestrini R."/>
            <person name="Charron P."/>
            <person name="Duensing N."/>
            <person name="Frei Dit Frey N."/>
            <person name="Gianinazzi-Pearson V."/>
            <person name="Gilbert L.B."/>
            <person name="Handa Y."/>
            <person name="Herr J.R."/>
            <person name="Hijri M."/>
            <person name="Koul R."/>
            <person name="Kawaguchi M."/>
            <person name="Krajinski F."/>
            <person name="Lammers P.J."/>
            <person name="Masclaux F.G."/>
            <person name="Murat C."/>
            <person name="Morin E."/>
            <person name="Ndikumana S."/>
            <person name="Pagni M."/>
            <person name="Petitpierre D."/>
            <person name="Requena N."/>
            <person name="Rosikiewicz P."/>
            <person name="Riley R."/>
            <person name="Saito K."/>
            <person name="San Clemente H."/>
            <person name="Shapiro H."/>
            <person name="van Tuinen D."/>
            <person name="Becard G."/>
            <person name="Bonfante P."/>
            <person name="Paszkowski U."/>
            <person name="Shachar-Hill Y.Y."/>
            <person name="Tuskan G.A."/>
            <person name="Young P.W."/>
            <person name="Sanders I.R."/>
            <person name="Henrissat B."/>
            <person name="Rensing S.A."/>
            <person name="Grigoriev I.V."/>
            <person name="Corradi N."/>
            <person name="Roux C."/>
            <person name="Martin F."/>
        </authorList>
    </citation>
    <scope>NUCLEOTIDE SEQUENCE [LARGE SCALE GENOMIC DNA]</scope>
    <source>
        <strain evidence="2 3">DAOM 197198</strain>
    </source>
</reference>
<protein>
    <submittedName>
        <fullName evidence="2">Uncharacterized protein</fullName>
    </submittedName>
</protein>
<dbReference type="VEuPathDB" id="FungiDB:RhiirFUN_025318"/>
<reference evidence="2 3" key="2">
    <citation type="journal article" date="2018" name="New Phytol.">
        <title>High intraspecific genome diversity in the model arbuscular mycorrhizal symbiont Rhizophagus irregularis.</title>
        <authorList>
            <person name="Chen E.C.H."/>
            <person name="Morin E."/>
            <person name="Beaudet D."/>
            <person name="Noel J."/>
            <person name="Yildirir G."/>
            <person name="Ndikumana S."/>
            <person name="Charron P."/>
            <person name="St-Onge C."/>
            <person name="Giorgi J."/>
            <person name="Kruger M."/>
            <person name="Marton T."/>
            <person name="Ropars J."/>
            <person name="Grigoriev I.V."/>
            <person name="Hainaut M."/>
            <person name="Henrissat B."/>
            <person name="Roux C."/>
            <person name="Martin F."/>
            <person name="Corradi N."/>
        </authorList>
    </citation>
    <scope>NUCLEOTIDE SEQUENCE [LARGE SCALE GENOMIC DNA]</scope>
    <source>
        <strain evidence="2 3">DAOM 197198</strain>
    </source>
</reference>
<dbReference type="AlphaFoldDB" id="A0A2P4PGY8"/>
<dbReference type="EMBL" id="AUPC02000234">
    <property type="protein sequence ID" value="POG64664.1"/>
    <property type="molecule type" value="Genomic_DNA"/>
</dbReference>
<gene>
    <name evidence="2" type="ORF">GLOIN_2v1845187</name>
</gene>
<sequence length="503" mass="57519">MLSEIKEPGPGFDYFLNTLCNNWDVVQYHEFWKKSNFGLDKASVTRRFNTQLQKIKEKGTEEEKNNAIRLEKQFQVDSKKMGRIDNFWLKSLPRVKQHNAAENNEINAENVFLSCDLSRGSLQIGGAGNIIQGHKRSYENGKQPIDEMIAIRRGKKQKPAKTTIEDGESQTPVRQRNVEDETHSSPEERGDDGSLFSPNGHNDSDVGMTHGNDNNPFIAQTGEGSTKYKVILSWSHAIDNVVINNVSKNDWITQDGYNISTDFRKLQVESIEKLKTNPILSYAKEIDMILCLSSIIYCNELKPEYVKCSEKIWKEARLRLLVPKELPTVADLVIIEYNRLLSDKEQLDTKWRNNWVKGNTLLTSEDKDIFDCVQIVARNLYVLSLINLFHQFIIDTHFFPAALPIYPRANGESKSSKERRLLDGHNHGRKPDFRILVNIEEADRELIFGEIKPPHCTIAVNQRIIKLAEFMKGSLDYLINVYGYVAGLETYGILICGTGKIHD</sequence>
<organism evidence="2 3">
    <name type="scientific">Rhizophagus irregularis (strain DAOM 181602 / DAOM 197198 / MUCL 43194)</name>
    <name type="common">Arbuscular mycorrhizal fungus</name>
    <name type="synonym">Glomus intraradices</name>
    <dbReference type="NCBI Taxonomy" id="747089"/>
    <lineage>
        <taxon>Eukaryota</taxon>
        <taxon>Fungi</taxon>
        <taxon>Fungi incertae sedis</taxon>
        <taxon>Mucoromycota</taxon>
        <taxon>Glomeromycotina</taxon>
        <taxon>Glomeromycetes</taxon>
        <taxon>Glomerales</taxon>
        <taxon>Glomeraceae</taxon>
        <taxon>Rhizophagus</taxon>
    </lineage>
</organism>
<keyword evidence="3" id="KW-1185">Reference proteome</keyword>
<dbReference type="Proteomes" id="UP000018888">
    <property type="component" value="Unassembled WGS sequence"/>
</dbReference>
<feature type="region of interest" description="Disordered" evidence="1">
    <location>
        <begin position="150"/>
        <end position="218"/>
    </location>
</feature>
<proteinExistence type="predicted"/>
<name>A0A2P4PGY8_RHIID</name>